<protein>
    <recommendedName>
        <fullName evidence="1">Reverse transcriptase domain-containing protein</fullName>
    </recommendedName>
</protein>
<dbReference type="InterPro" id="IPR000477">
    <property type="entry name" value="RT_dom"/>
</dbReference>
<feature type="domain" description="Reverse transcriptase" evidence="1">
    <location>
        <begin position="1"/>
        <end position="229"/>
    </location>
</feature>
<comment type="caution">
    <text evidence="2">The sequence shown here is derived from an EMBL/GenBank/DDBJ whole genome shotgun (WGS) entry which is preliminary data.</text>
</comment>
<organism evidence="2 3">
    <name type="scientific">Manduca sexta</name>
    <name type="common">Tobacco hawkmoth</name>
    <name type="synonym">Tobacco hornworm</name>
    <dbReference type="NCBI Taxonomy" id="7130"/>
    <lineage>
        <taxon>Eukaryota</taxon>
        <taxon>Metazoa</taxon>
        <taxon>Ecdysozoa</taxon>
        <taxon>Arthropoda</taxon>
        <taxon>Hexapoda</taxon>
        <taxon>Insecta</taxon>
        <taxon>Pterygota</taxon>
        <taxon>Neoptera</taxon>
        <taxon>Endopterygota</taxon>
        <taxon>Lepidoptera</taxon>
        <taxon>Glossata</taxon>
        <taxon>Ditrysia</taxon>
        <taxon>Bombycoidea</taxon>
        <taxon>Sphingidae</taxon>
        <taxon>Sphinginae</taxon>
        <taxon>Sphingini</taxon>
        <taxon>Manduca</taxon>
    </lineage>
</organism>
<dbReference type="PANTHER" id="PTHR33332">
    <property type="entry name" value="REVERSE TRANSCRIPTASE DOMAIN-CONTAINING PROTEIN"/>
    <property type="match status" value="1"/>
</dbReference>
<accession>A0A921YZZ0</accession>
<sequence>MESNKLFSDSQFGFRKFKSTEDAAHKLVNSIASRLDQGLKCYGVFLDLAKAFDTVSVPILLRKLEGLGIRGTALDWFSSYLSNRQQLIHIDGMKSLAISINYGVPQGSILGPLLFITYMNDIHYLKLDSAELVCYADDTAILFYGHNWEKAKQVAEKGLYKINIWLQKNLLTLNTNKTKYICFHKTAKSQPPPMPDLRIHTSCAPDLFSSCCCKQILRTNEIKYLGLIIDEHLNFASHIGTLTGRIRKVIGIMKLLRNSANIQIIKLVYFAICQSLLSYCIGVWGGAAKTIMLPLERAQRAVLKTMLYKPFRFSTNALYKEVGVLRVRQLYIHKACVSTHKLTLKSTEYNSLLKKRIFILKLPLVNSSFAKRFQYYAYPCVYNKVSRLCPLKHCSTKECSIKILNLLKNLDYECTENILSSTVIKIGII</sequence>
<dbReference type="EMBL" id="JH668365">
    <property type="protein sequence ID" value="KAG6448993.1"/>
    <property type="molecule type" value="Genomic_DNA"/>
</dbReference>
<dbReference type="Pfam" id="PF00078">
    <property type="entry name" value="RVT_1"/>
    <property type="match status" value="1"/>
</dbReference>
<dbReference type="CDD" id="cd01650">
    <property type="entry name" value="RT_nLTR_like"/>
    <property type="match status" value="1"/>
</dbReference>
<keyword evidence="3" id="KW-1185">Reference proteome</keyword>
<gene>
    <name evidence="2" type="ORF">O3G_MSEX005813</name>
</gene>
<dbReference type="AlphaFoldDB" id="A0A921YZZ0"/>
<dbReference type="PROSITE" id="PS50878">
    <property type="entry name" value="RT_POL"/>
    <property type="match status" value="1"/>
</dbReference>
<name>A0A921YZZ0_MANSE</name>
<reference evidence="2" key="2">
    <citation type="submission" date="2020-12" db="EMBL/GenBank/DDBJ databases">
        <authorList>
            <person name="Kanost M."/>
        </authorList>
    </citation>
    <scope>NUCLEOTIDE SEQUENCE</scope>
</reference>
<evidence type="ECO:0000313" key="2">
    <source>
        <dbReference type="EMBL" id="KAG6448993.1"/>
    </source>
</evidence>
<dbReference type="Proteomes" id="UP000791440">
    <property type="component" value="Unassembled WGS sequence"/>
</dbReference>
<reference evidence="2" key="1">
    <citation type="journal article" date="2016" name="Insect Biochem. Mol. Biol.">
        <title>Multifaceted biological insights from a draft genome sequence of the tobacco hornworm moth, Manduca sexta.</title>
        <authorList>
            <person name="Kanost M.R."/>
            <person name="Arrese E.L."/>
            <person name="Cao X."/>
            <person name="Chen Y.R."/>
            <person name="Chellapilla S."/>
            <person name="Goldsmith M.R."/>
            <person name="Grosse-Wilde E."/>
            <person name="Heckel D.G."/>
            <person name="Herndon N."/>
            <person name="Jiang H."/>
            <person name="Papanicolaou A."/>
            <person name="Qu J."/>
            <person name="Soulages J.L."/>
            <person name="Vogel H."/>
            <person name="Walters J."/>
            <person name="Waterhouse R.M."/>
            <person name="Ahn S.J."/>
            <person name="Almeida F.C."/>
            <person name="An C."/>
            <person name="Aqrawi P."/>
            <person name="Bretschneider A."/>
            <person name="Bryant W.B."/>
            <person name="Bucks S."/>
            <person name="Chao H."/>
            <person name="Chevignon G."/>
            <person name="Christen J.M."/>
            <person name="Clarke D.F."/>
            <person name="Dittmer N.T."/>
            <person name="Ferguson L.C.F."/>
            <person name="Garavelou S."/>
            <person name="Gordon K.H.J."/>
            <person name="Gunaratna R.T."/>
            <person name="Han Y."/>
            <person name="Hauser F."/>
            <person name="He Y."/>
            <person name="Heidel-Fischer H."/>
            <person name="Hirsh A."/>
            <person name="Hu Y."/>
            <person name="Jiang H."/>
            <person name="Kalra D."/>
            <person name="Klinner C."/>
            <person name="Konig C."/>
            <person name="Kovar C."/>
            <person name="Kroll A.R."/>
            <person name="Kuwar S.S."/>
            <person name="Lee S.L."/>
            <person name="Lehman R."/>
            <person name="Li K."/>
            <person name="Li Z."/>
            <person name="Liang H."/>
            <person name="Lovelace S."/>
            <person name="Lu Z."/>
            <person name="Mansfield J.H."/>
            <person name="McCulloch K.J."/>
            <person name="Mathew T."/>
            <person name="Morton B."/>
            <person name="Muzny D.M."/>
            <person name="Neunemann D."/>
            <person name="Ongeri F."/>
            <person name="Pauchet Y."/>
            <person name="Pu L.L."/>
            <person name="Pyrousis I."/>
            <person name="Rao X.J."/>
            <person name="Redding A."/>
            <person name="Roesel C."/>
            <person name="Sanchez-Gracia A."/>
            <person name="Schaack S."/>
            <person name="Shukla A."/>
            <person name="Tetreau G."/>
            <person name="Wang Y."/>
            <person name="Xiong G.H."/>
            <person name="Traut W."/>
            <person name="Walsh T.K."/>
            <person name="Worley K.C."/>
            <person name="Wu D."/>
            <person name="Wu W."/>
            <person name="Wu Y.Q."/>
            <person name="Zhang X."/>
            <person name="Zou Z."/>
            <person name="Zucker H."/>
            <person name="Briscoe A.D."/>
            <person name="Burmester T."/>
            <person name="Clem R.J."/>
            <person name="Feyereisen R."/>
            <person name="Grimmelikhuijzen C.J.P."/>
            <person name="Hamodrakas S.J."/>
            <person name="Hansson B.S."/>
            <person name="Huguet E."/>
            <person name="Jermiin L.S."/>
            <person name="Lan Q."/>
            <person name="Lehman H.K."/>
            <person name="Lorenzen M."/>
            <person name="Merzendorfer H."/>
            <person name="Michalopoulos I."/>
            <person name="Morton D.B."/>
            <person name="Muthukrishnan S."/>
            <person name="Oakeshott J.G."/>
            <person name="Palmer W."/>
            <person name="Park Y."/>
            <person name="Passarelli A.L."/>
            <person name="Rozas J."/>
            <person name="Schwartz L.M."/>
            <person name="Smith W."/>
            <person name="Southgate A."/>
            <person name="Vilcinskas A."/>
            <person name="Vogt R."/>
            <person name="Wang P."/>
            <person name="Werren J."/>
            <person name="Yu X.Q."/>
            <person name="Zhou J.J."/>
            <person name="Brown S.J."/>
            <person name="Scherer S.E."/>
            <person name="Richards S."/>
            <person name="Blissard G.W."/>
        </authorList>
    </citation>
    <scope>NUCLEOTIDE SEQUENCE</scope>
</reference>
<proteinExistence type="predicted"/>
<evidence type="ECO:0000313" key="3">
    <source>
        <dbReference type="Proteomes" id="UP000791440"/>
    </source>
</evidence>
<evidence type="ECO:0000259" key="1">
    <source>
        <dbReference type="PROSITE" id="PS50878"/>
    </source>
</evidence>